<dbReference type="InterPro" id="IPR025391">
    <property type="entry name" value="DUF4123"/>
</dbReference>
<dbReference type="OrthoDB" id="6112377at2"/>
<reference evidence="3" key="1">
    <citation type="submission" date="2016-10" db="EMBL/GenBank/DDBJ databases">
        <authorList>
            <person name="de Groot N.N."/>
        </authorList>
    </citation>
    <scope>NUCLEOTIDE SEQUENCE [LARGE SCALE GENOMIC DNA]</scope>
    <source>
        <strain evidence="3">DSM 17908</strain>
    </source>
</reference>
<name>A0A1I3Q473_9GAMM</name>
<organism evidence="3 4">
    <name type="scientific">Xenorhabdus mauleonii</name>
    <dbReference type="NCBI Taxonomy" id="351675"/>
    <lineage>
        <taxon>Bacteria</taxon>
        <taxon>Pseudomonadati</taxon>
        <taxon>Pseudomonadota</taxon>
        <taxon>Gammaproteobacteria</taxon>
        <taxon>Enterobacterales</taxon>
        <taxon>Morganellaceae</taxon>
        <taxon>Xenorhabdus</taxon>
    </lineage>
</organism>
<dbReference type="EMBL" id="FORG01000007">
    <property type="protein sequence ID" value="SFJ27936.1"/>
    <property type="molecule type" value="Genomic_DNA"/>
</dbReference>
<sequence length="269" mass="32303">MSQEIFYAIIDGAAEQDLFLMLEQYDPPSSCLYSEPLQPELVKIAPYLIQVNEKVKVWLECRKTPWGIFVHSTADMKTVRQHLRKYLQVLLPQQEKPVFFRFYDPRNIWDFLDVLSDWEIHCFLGPIQKVATDYQGEYKEDNFLKIREKYPDNAKGRYKIFKINEEQYELIEIKQKEKYLQKLYVILLSELAELRKSISIVNSMPFLAFFYEYLLDEKITDMRSIEEILKKVIREENFDIDEFDKSILTRLTDDETPGWYRANKFLLDI</sequence>
<dbReference type="STRING" id="351675.SAMN05421680_10712"/>
<proteinExistence type="predicted"/>
<dbReference type="Pfam" id="PF13503">
    <property type="entry name" value="DUF4123"/>
    <property type="match status" value="1"/>
</dbReference>
<evidence type="ECO:0000313" key="3">
    <source>
        <dbReference type="EMBL" id="SFJ27936.1"/>
    </source>
</evidence>
<evidence type="ECO:0000313" key="4">
    <source>
        <dbReference type="Proteomes" id="UP000198919"/>
    </source>
</evidence>
<reference evidence="2 5" key="3">
    <citation type="journal article" date="2017" name="Nat. Microbiol.">
        <title>Natural product diversity associated with the nematode symbionts Photorhabdus and Xenorhabdus.</title>
        <authorList>
            <person name="Tobias N.J."/>
            <person name="Wolff H."/>
            <person name="Djahanschiri B."/>
            <person name="Grundmann F."/>
            <person name="Kronenwerth M."/>
            <person name="Shi Y.M."/>
            <person name="Simonyi S."/>
            <person name="Grun P."/>
            <person name="Shapiro-Ilan D."/>
            <person name="Pidot S.J."/>
            <person name="Stinear T.P."/>
            <person name="Ebersberger I."/>
            <person name="Bode H.B."/>
        </authorList>
    </citation>
    <scope>NUCLEOTIDE SEQUENCE [LARGE SCALE GENOMIC DNA]</scope>
    <source>
        <strain evidence="2 5">DSM 17908</strain>
    </source>
</reference>
<evidence type="ECO:0000259" key="1">
    <source>
        <dbReference type="Pfam" id="PF13503"/>
    </source>
</evidence>
<dbReference type="RefSeq" id="WP_092510024.1">
    <property type="nucleotide sequence ID" value="NZ_CAWNQB010000067.1"/>
</dbReference>
<dbReference type="AlphaFoldDB" id="A0A1I3Q473"/>
<keyword evidence="5" id="KW-1185">Reference proteome</keyword>
<accession>A0A1I3Q473</accession>
<evidence type="ECO:0000313" key="5">
    <source>
        <dbReference type="Proteomes" id="UP000224607"/>
    </source>
</evidence>
<dbReference type="Proteomes" id="UP000224607">
    <property type="component" value="Unassembled WGS sequence"/>
</dbReference>
<gene>
    <name evidence="3" type="ORF">SAMN05421680_10712</name>
    <name evidence="2" type="ORF">Xmau_02296</name>
</gene>
<feature type="domain" description="DUF4123" evidence="1">
    <location>
        <begin position="7"/>
        <end position="121"/>
    </location>
</feature>
<dbReference type="EMBL" id="NITY01000007">
    <property type="protein sequence ID" value="PHM40109.1"/>
    <property type="molecule type" value="Genomic_DNA"/>
</dbReference>
<evidence type="ECO:0000313" key="2">
    <source>
        <dbReference type="EMBL" id="PHM40109.1"/>
    </source>
</evidence>
<dbReference type="Proteomes" id="UP000198919">
    <property type="component" value="Unassembled WGS sequence"/>
</dbReference>
<reference evidence="4" key="2">
    <citation type="submission" date="2016-10" db="EMBL/GenBank/DDBJ databases">
        <authorList>
            <person name="Varghese N."/>
            <person name="Submissions S."/>
        </authorList>
    </citation>
    <scope>NUCLEOTIDE SEQUENCE [LARGE SCALE GENOMIC DNA]</scope>
    <source>
        <strain evidence="4">DSM 17908</strain>
    </source>
</reference>
<protein>
    <recommendedName>
        <fullName evidence="1">DUF4123 domain-containing protein</fullName>
    </recommendedName>
</protein>